<evidence type="ECO:0000256" key="7">
    <source>
        <dbReference type="RuleBase" id="RU004466"/>
    </source>
</evidence>
<dbReference type="PROSITE" id="PS00444">
    <property type="entry name" value="POLYPRENYL_SYNTHASE_2"/>
    <property type="match status" value="1"/>
</dbReference>
<reference evidence="8" key="2">
    <citation type="journal article" date="2021" name="PeerJ">
        <title>Extensive microbial diversity within the chicken gut microbiome revealed by metagenomics and culture.</title>
        <authorList>
            <person name="Gilroy R."/>
            <person name="Ravi A."/>
            <person name="Getino M."/>
            <person name="Pursley I."/>
            <person name="Horton D.L."/>
            <person name="Alikhan N.F."/>
            <person name="Baker D."/>
            <person name="Gharbi K."/>
            <person name="Hall N."/>
            <person name="Watson M."/>
            <person name="Adriaenssens E.M."/>
            <person name="Foster-Nyarko E."/>
            <person name="Jarju S."/>
            <person name="Secka A."/>
            <person name="Antonio M."/>
            <person name="Oren A."/>
            <person name="Chaudhuri R.R."/>
            <person name="La Ragione R."/>
            <person name="Hildebrand F."/>
            <person name="Pallen M.J."/>
        </authorList>
    </citation>
    <scope>NUCLEOTIDE SEQUENCE</scope>
    <source>
        <strain evidence="8">ChiW3-316</strain>
    </source>
</reference>
<dbReference type="AlphaFoldDB" id="A0A9D1M382"/>
<dbReference type="GO" id="GO:0016114">
    <property type="term" value="P:terpenoid biosynthetic process"/>
    <property type="evidence" value="ECO:0007669"/>
    <property type="project" value="UniProtKB-ARBA"/>
</dbReference>
<accession>A0A9D1M382</accession>
<comment type="caution">
    <text evidence="8">The sequence shown here is derived from an EMBL/GenBank/DDBJ whole genome shotgun (WGS) entry which is preliminary data.</text>
</comment>
<keyword evidence="5" id="KW-0460">Magnesium</keyword>
<evidence type="ECO:0000256" key="5">
    <source>
        <dbReference type="ARBA" id="ARBA00022842"/>
    </source>
</evidence>
<sequence>MNDIKTVIAEYSEQFNRRLPDFFPLPDGPEKRVVEAMKYAVTNGGKRLRPYLVYETARLFGVDFSSSLRTAVALEMLHSYSLVHDDLPAMDNDDLRRGKPTCHKKFDEATAILAGDGLLTYAFEILSAPQTAADAETRCELISLLANGAGAFDGMIAGQMLDLYAEKLPASTDAEALIKHIEEMKTGRLIRYACEAGAVLGKASPQQRQALIDYSRKIGIAFQIADDILDVEGEQELVGKTLNKDAAQGKVTFVTLYGLDNAKQISRQLIDEARQIIAIFGDKAENLSALAQYIIDRKY</sequence>
<comment type="cofactor">
    <cofactor evidence="1">
        <name>Mg(2+)</name>
        <dbReference type="ChEBI" id="CHEBI:18420"/>
    </cofactor>
</comment>
<dbReference type="NCBIfam" id="NF045485">
    <property type="entry name" value="FPPsyn"/>
    <property type="match status" value="1"/>
</dbReference>
<dbReference type="InterPro" id="IPR000092">
    <property type="entry name" value="Polyprenyl_synt"/>
</dbReference>
<dbReference type="SFLD" id="SFLDS00005">
    <property type="entry name" value="Isoprenoid_Synthase_Type_I"/>
    <property type="match status" value="1"/>
</dbReference>
<dbReference type="Pfam" id="PF00348">
    <property type="entry name" value="polyprenyl_synt"/>
    <property type="match status" value="1"/>
</dbReference>
<dbReference type="PROSITE" id="PS00723">
    <property type="entry name" value="POLYPRENYL_SYNTHASE_1"/>
    <property type="match status" value="1"/>
</dbReference>
<evidence type="ECO:0000256" key="1">
    <source>
        <dbReference type="ARBA" id="ARBA00001946"/>
    </source>
</evidence>
<dbReference type="Gene3D" id="1.10.600.10">
    <property type="entry name" value="Farnesyl Diphosphate Synthase"/>
    <property type="match status" value="1"/>
</dbReference>
<dbReference type="InterPro" id="IPR008949">
    <property type="entry name" value="Isoprenoid_synthase_dom_sf"/>
</dbReference>
<keyword evidence="4" id="KW-0479">Metal-binding</keyword>
<keyword evidence="6" id="KW-0414">Isoprene biosynthesis</keyword>
<dbReference type="PANTHER" id="PTHR43281">
    <property type="entry name" value="FARNESYL DIPHOSPHATE SYNTHASE"/>
    <property type="match status" value="1"/>
</dbReference>
<dbReference type="SUPFAM" id="SSF48576">
    <property type="entry name" value="Terpenoid synthases"/>
    <property type="match status" value="1"/>
</dbReference>
<comment type="similarity">
    <text evidence="2 7">Belongs to the FPP/GGPP synthase family.</text>
</comment>
<protein>
    <submittedName>
        <fullName evidence="8">Polyprenyl synthetase family protein</fullName>
    </submittedName>
</protein>
<dbReference type="Proteomes" id="UP000824107">
    <property type="component" value="Unassembled WGS sequence"/>
</dbReference>
<evidence type="ECO:0000256" key="2">
    <source>
        <dbReference type="ARBA" id="ARBA00006706"/>
    </source>
</evidence>
<dbReference type="CDD" id="cd00685">
    <property type="entry name" value="Trans_IPPS_HT"/>
    <property type="match status" value="1"/>
</dbReference>
<gene>
    <name evidence="8" type="ORF">IAD20_02125</name>
</gene>
<dbReference type="FunFam" id="1.10.600.10:FF:000001">
    <property type="entry name" value="Geranylgeranyl diphosphate synthase"/>
    <property type="match status" value="1"/>
</dbReference>
<dbReference type="GO" id="GO:0005737">
    <property type="term" value="C:cytoplasm"/>
    <property type="evidence" value="ECO:0007669"/>
    <property type="project" value="UniProtKB-ARBA"/>
</dbReference>
<dbReference type="InterPro" id="IPR033749">
    <property type="entry name" value="Polyprenyl_synt_CS"/>
</dbReference>
<dbReference type="GO" id="GO:0046872">
    <property type="term" value="F:metal ion binding"/>
    <property type="evidence" value="ECO:0007669"/>
    <property type="project" value="UniProtKB-KW"/>
</dbReference>
<dbReference type="SFLD" id="SFLDG01017">
    <property type="entry name" value="Polyprenyl_Transferase_Like"/>
    <property type="match status" value="1"/>
</dbReference>
<organism evidence="8 9">
    <name type="scientific">Candidatus Scatocola faecipullorum</name>
    <dbReference type="NCBI Taxonomy" id="2840917"/>
    <lineage>
        <taxon>Bacteria</taxon>
        <taxon>Pseudomonadati</taxon>
        <taxon>Pseudomonadota</taxon>
        <taxon>Alphaproteobacteria</taxon>
        <taxon>Rhodospirillales</taxon>
        <taxon>Rhodospirillaceae</taxon>
        <taxon>Rhodospirillaceae incertae sedis</taxon>
        <taxon>Candidatus Scatocola</taxon>
    </lineage>
</organism>
<evidence type="ECO:0000313" key="9">
    <source>
        <dbReference type="Proteomes" id="UP000824107"/>
    </source>
</evidence>
<dbReference type="GO" id="GO:0004659">
    <property type="term" value="F:prenyltransferase activity"/>
    <property type="evidence" value="ECO:0007669"/>
    <property type="project" value="InterPro"/>
</dbReference>
<evidence type="ECO:0000256" key="3">
    <source>
        <dbReference type="ARBA" id="ARBA00022679"/>
    </source>
</evidence>
<dbReference type="EMBL" id="DVNC01000020">
    <property type="protein sequence ID" value="HIU52859.1"/>
    <property type="molecule type" value="Genomic_DNA"/>
</dbReference>
<dbReference type="PANTHER" id="PTHR43281:SF1">
    <property type="entry name" value="FARNESYL DIPHOSPHATE SYNTHASE"/>
    <property type="match status" value="1"/>
</dbReference>
<dbReference type="InterPro" id="IPR053378">
    <property type="entry name" value="Prenyl_diphosphate_synthase"/>
</dbReference>
<proteinExistence type="inferred from homology"/>
<evidence type="ECO:0000313" key="8">
    <source>
        <dbReference type="EMBL" id="HIU52859.1"/>
    </source>
</evidence>
<name>A0A9D1M382_9PROT</name>
<reference evidence="8" key="1">
    <citation type="submission" date="2020-10" db="EMBL/GenBank/DDBJ databases">
        <authorList>
            <person name="Gilroy R."/>
        </authorList>
    </citation>
    <scope>NUCLEOTIDE SEQUENCE</scope>
    <source>
        <strain evidence="8">ChiW3-316</strain>
    </source>
</reference>
<evidence type="ECO:0000256" key="4">
    <source>
        <dbReference type="ARBA" id="ARBA00022723"/>
    </source>
</evidence>
<evidence type="ECO:0000256" key="6">
    <source>
        <dbReference type="ARBA" id="ARBA00023229"/>
    </source>
</evidence>
<keyword evidence="3 7" id="KW-0808">Transferase</keyword>